<proteinExistence type="predicted"/>
<comment type="caution">
    <text evidence="3">The sequence shown here is derived from an EMBL/GenBank/DDBJ whole genome shotgun (WGS) entry which is preliminary data.</text>
</comment>
<name>A0A4U1B5L2_9GAMM</name>
<dbReference type="Proteomes" id="UP000307999">
    <property type="component" value="Unassembled WGS sequence"/>
</dbReference>
<evidence type="ECO:0000313" key="4">
    <source>
        <dbReference type="Proteomes" id="UP000307999"/>
    </source>
</evidence>
<evidence type="ECO:0000259" key="2">
    <source>
        <dbReference type="Pfam" id="PF16220"/>
    </source>
</evidence>
<dbReference type="Pfam" id="PF16220">
    <property type="entry name" value="DUF4880"/>
    <property type="match status" value="1"/>
</dbReference>
<dbReference type="RefSeq" id="WP_136735681.1">
    <property type="nucleotide sequence ID" value="NZ_SWDB01000018.1"/>
</dbReference>
<evidence type="ECO:0000256" key="1">
    <source>
        <dbReference type="SAM" id="Phobius"/>
    </source>
</evidence>
<gene>
    <name evidence="3" type="ORF">E8M12_08345</name>
</gene>
<dbReference type="InterPro" id="IPR032623">
    <property type="entry name" value="FecR_N"/>
</dbReference>
<reference evidence="3 4" key="1">
    <citation type="submission" date="2019-04" db="EMBL/GenBank/DDBJ databases">
        <title>Thalassotalea guangxiensis sp. nov., isolated from sediment of the coastal wetland.</title>
        <authorList>
            <person name="Zheng S."/>
            <person name="Zhang D."/>
        </authorList>
    </citation>
    <scope>NUCLEOTIDE SEQUENCE [LARGE SCALE GENOMIC DNA]</scope>
    <source>
        <strain evidence="3 4">ZS-4</strain>
    </source>
</reference>
<sequence length="117" mass="13189">MSLEEWLAIGVPDEVADEAMQWIAKLDSEGFDLEQQEAFQAWLSADATHLWAFEELSEFWAKTSFLEAGSHNELQTFPANQSTDDTVAEFESVRYSKVASAALWLVFLGFVFAMLNS</sequence>
<keyword evidence="4" id="KW-1185">Reference proteome</keyword>
<feature type="domain" description="FecR N-terminal" evidence="2">
    <location>
        <begin position="17"/>
        <end position="57"/>
    </location>
</feature>
<accession>A0A4U1B5L2</accession>
<organism evidence="3 4">
    <name type="scientific">Thalassotalea mangrovi</name>
    <dbReference type="NCBI Taxonomy" id="2572245"/>
    <lineage>
        <taxon>Bacteria</taxon>
        <taxon>Pseudomonadati</taxon>
        <taxon>Pseudomonadota</taxon>
        <taxon>Gammaproteobacteria</taxon>
        <taxon>Alteromonadales</taxon>
        <taxon>Colwelliaceae</taxon>
        <taxon>Thalassotalea</taxon>
    </lineage>
</organism>
<protein>
    <submittedName>
        <fullName evidence="3">DUF4880 domain-containing protein</fullName>
    </submittedName>
</protein>
<keyword evidence="1" id="KW-0812">Transmembrane</keyword>
<keyword evidence="1" id="KW-0472">Membrane</keyword>
<dbReference type="AlphaFoldDB" id="A0A4U1B5L2"/>
<keyword evidence="1" id="KW-1133">Transmembrane helix</keyword>
<dbReference type="OrthoDB" id="6322598at2"/>
<dbReference type="EMBL" id="SWDB01000018">
    <property type="protein sequence ID" value="TKB45596.1"/>
    <property type="molecule type" value="Genomic_DNA"/>
</dbReference>
<feature type="transmembrane region" description="Helical" evidence="1">
    <location>
        <begin position="98"/>
        <end position="115"/>
    </location>
</feature>
<evidence type="ECO:0000313" key="3">
    <source>
        <dbReference type="EMBL" id="TKB45596.1"/>
    </source>
</evidence>